<evidence type="ECO:0000313" key="4">
    <source>
        <dbReference type="Proteomes" id="UP000178121"/>
    </source>
</evidence>
<evidence type="ECO:0000313" key="3">
    <source>
        <dbReference type="EMBL" id="OHA21322.1"/>
    </source>
</evidence>
<dbReference type="InterPro" id="IPR008972">
    <property type="entry name" value="Cupredoxin"/>
</dbReference>
<dbReference type="SUPFAM" id="SSF49503">
    <property type="entry name" value="Cupredoxins"/>
    <property type="match status" value="1"/>
</dbReference>
<feature type="region of interest" description="Disordered" evidence="1">
    <location>
        <begin position="29"/>
        <end position="52"/>
    </location>
</feature>
<proteinExistence type="predicted"/>
<gene>
    <name evidence="3" type="ORF">A2849_03235</name>
</gene>
<dbReference type="Proteomes" id="UP000178121">
    <property type="component" value="Unassembled WGS sequence"/>
</dbReference>
<sequence length="158" mass="17042">MTTKNTVIALVVVVLVIIGITLWSTNARNESVSSDESSEETGVTTPSSPASKLVGSAYTRTRVLENGKYVSVVTLTDKGFVPKVIELNRGETVRFVNNSSSAMRIASDDFEGVPLYTGLNQEKSVGKNGIYALEFTEAGVWAYYNLANPGMIGVVWVK</sequence>
<evidence type="ECO:0008006" key="5">
    <source>
        <dbReference type="Google" id="ProtNLM"/>
    </source>
</evidence>
<feature type="compositionally biased region" description="Polar residues" evidence="1">
    <location>
        <begin position="41"/>
        <end position="50"/>
    </location>
</feature>
<name>A0A1G2ME88_9BACT</name>
<keyword evidence="2" id="KW-1133">Transmembrane helix</keyword>
<dbReference type="AlphaFoldDB" id="A0A1G2ME88"/>
<evidence type="ECO:0000256" key="1">
    <source>
        <dbReference type="SAM" id="MobiDB-lite"/>
    </source>
</evidence>
<dbReference type="Gene3D" id="2.60.40.420">
    <property type="entry name" value="Cupredoxins - blue copper proteins"/>
    <property type="match status" value="1"/>
</dbReference>
<keyword evidence="2" id="KW-0472">Membrane</keyword>
<protein>
    <recommendedName>
        <fullName evidence="5">EfeO-type cupredoxin-like domain-containing protein</fullName>
    </recommendedName>
</protein>
<reference evidence="3 4" key="1">
    <citation type="journal article" date="2016" name="Nat. Commun.">
        <title>Thousands of microbial genomes shed light on interconnected biogeochemical processes in an aquifer system.</title>
        <authorList>
            <person name="Anantharaman K."/>
            <person name="Brown C.T."/>
            <person name="Hug L.A."/>
            <person name="Sharon I."/>
            <person name="Castelle C.J."/>
            <person name="Probst A.J."/>
            <person name="Thomas B.C."/>
            <person name="Singh A."/>
            <person name="Wilkins M.J."/>
            <person name="Karaoz U."/>
            <person name="Brodie E.L."/>
            <person name="Williams K.H."/>
            <person name="Hubbard S.S."/>
            <person name="Banfield J.F."/>
        </authorList>
    </citation>
    <scope>NUCLEOTIDE SEQUENCE [LARGE SCALE GENOMIC DNA]</scope>
</reference>
<dbReference type="EMBL" id="MHRI01000010">
    <property type="protein sequence ID" value="OHA21322.1"/>
    <property type="molecule type" value="Genomic_DNA"/>
</dbReference>
<comment type="caution">
    <text evidence="3">The sequence shown here is derived from an EMBL/GenBank/DDBJ whole genome shotgun (WGS) entry which is preliminary data.</text>
</comment>
<accession>A0A1G2ME88</accession>
<organism evidence="3 4">
    <name type="scientific">Candidatus Taylorbacteria bacterium RIFCSPHIGHO2_01_FULL_51_15</name>
    <dbReference type="NCBI Taxonomy" id="1802304"/>
    <lineage>
        <taxon>Bacteria</taxon>
        <taxon>Candidatus Tayloriibacteriota</taxon>
    </lineage>
</organism>
<keyword evidence="2" id="KW-0812">Transmembrane</keyword>
<feature type="transmembrane region" description="Helical" evidence="2">
    <location>
        <begin position="7"/>
        <end position="25"/>
    </location>
</feature>
<evidence type="ECO:0000256" key="2">
    <source>
        <dbReference type="SAM" id="Phobius"/>
    </source>
</evidence>